<proteinExistence type="predicted"/>
<evidence type="ECO:0000313" key="2">
    <source>
        <dbReference type="WBParaSite" id="ES5_v2.g29126.t1"/>
    </source>
</evidence>
<dbReference type="Proteomes" id="UP000887579">
    <property type="component" value="Unplaced"/>
</dbReference>
<sequence length="144" mass="14823">MLVMQIPITKIDFSSDHASSYGGSSTALQNQTPPPTVTDSGGYRTIRGPGTNPLKSFAQLGAGPPPISSPSHGFSTSAALISGPHGEQRTAQIVRPIVVAPPSNRSSPLNTQKQFIHHQKGGGAPLGSSIGKLPIGRAAAQPRI</sequence>
<organism evidence="1 2">
    <name type="scientific">Panagrolaimus sp. ES5</name>
    <dbReference type="NCBI Taxonomy" id="591445"/>
    <lineage>
        <taxon>Eukaryota</taxon>
        <taxon>Metazoa</taxon>
        <taxon>Ecdysozoa</taxon>
        <taxon>Nematoda</taxon>
        <taxon>Chromadorea</taxon>
        <taxon>Rhabditida</taxon>
        <taxon>Tylenchina</taxon>
        <taxon>Panagrolaimomorpha</taxon>
        <taxon>Panagrolaimoidea</taxon>
        <taxon>Panagrolaimidae</taxon>
        <taxon>Panagrolaimus</taxon>
    </lineage>
</organism>
<evidence type="ECO:0000313" key="1">
    <source>
        <dbReference type="Proteomes" id="UP000887579"/>
    </source>
</evidence>
<reference evidence="2" key="1">
    <citation type="submission" date="2022-11" db="UniProtKB">
        <authorList>
            <consortium name="WormBaseParasite"/>
        </authorList>
    </citation>
    <scope>IDENTIFICATION</scope>
</reference>
<accession>A0AC34GHP4</accession>
<name>A0AC34GHP4_9BILA</name>
<protein>
    <submittedName>
        <fullName evidence="2">Uncharacterized protein</fullName>
    </submittedName>
</protein>
<dbReference type="WBParaSite" id="ES5_v2.g29126.t1">
    <property type="protein sequence ID" value="ES5_v2.g29126.t1"/>
    <property type="gene ID" value="ES5_v2.g29126"/>
</dbReference>